<dbReference type="RefSeq" id="WP_244157296.1">
    <property type="nucleotide sequence ID" value="NZ_FNIZ01000039.1"/>
</dbReference>
<evidence type="ECO:0000313" key="2">
    <source>
        <dbReference type="Proteomes" id="UP000198860"/>
    </source>
</evidence>
<organism evidence="1 2">
    <name type="scientific">Halobacillus aidingensis</name>
    <dbReference type="NCBI Taxonomy" id="240303"/>
    <lineage>
        <taxon>Bacteria</taxon>
        <taxon>Bacillati</taxon>
        <taxon>Bacillota</taxon>
        <taxon>Bacilli</taxon>
        <taxon>Bacillales</taxon>
        <taxon>Bacillaceae</taxon>
        <taxon>Halobacillus</taxon>
    </lineage>
</organism>
<keyword evidence="2" id="KW-1185">Reference proteome</keyword>
<reference evidence="2" key="1">
    <citation type="submission" date="2016-10" db="EMBL/GenBank/DDBJ databases">
        <authorList>
            <person name="Varghese N."/>
            <person name="Submissions S."/>
        </authorList>
    </citation>
    <scope>NUCLEOTIDE SEQUENCE [LARGE SCALE GENOMIC DNA]</scope>
    <source>
        <strain evidence="2">CGMCC 1.3703</strain>
    </source>
</reference>
<name>A0A1H0VP30_HALAD</name>
<sequence>MMDNRNRDRGTIKWTSLMLPEHVEMVKKLWKEDQRVEKGIMDEQKAVEIDFLLQRALTDNLTVQVRVHNGFEYEDIRMKVTHVNRNNHTVAGVDGQTKEKIRIPLDDIADLAIL</sequence>
<evidence type="ECO:0000313" key="1">
    <source>
        <dbReference type="EMBL" id="SDP79836.1"/>
    </source>
</evidence>
<protein>
    <submittedName>
        <fullName evidence="1">YolD-like protein</fullName>
    </submittedName>
</protein>
<accession>A0A1H0VP30</accession>
<dbReference type="PANTHER" id="PTHR40051:SF1">
    <property type="entry name" value="YOLD-LIKE FAMILY PROTEIN"/>
    <property type="match status" value="1"/>
</dbReference>
<dbReference type="PANTHER" id="PTHR40051">
    <property type="entry name" value="IG HYPOTHETICAL 15966"/>
    <property type="match status" value="1"/>
</dbReference>
<dbReference type="EMBL" id="FNIZ01000039">
    <property type="protein sequence ID" value="SDP79836.1"/>
    <property type="molecule type" value="Genomic_DNA"/>
</dbReference>
<dbReference type="Proteomes" id="UP000198860">
    <property type="component" value="Unassembled WGS sequence"/>
</dbReference>
<proteinExistence type="predicted"/>
<dbReference type="AlphaFoldDB" id="A0A1H0VP30"/>
<dbReference type="Pfam" id="PF08863">
    <property type="entry name" value="YolD"/>
    <property type="match status" value="1"/>
</dbReference>
<dbReference type="STRING" id="240303.SAMN05421677_13916"/>
<dbReference type="InterPro" id="IPR014962">
    <property type="entry name" value="YolD"/>
</dbReference>
<gene>
    <name evidence="1" type="ORF">SAMN05421677_13916</name>
</gene>